<evidence type="ECO:0000256" key="1">
    <source>
        <dbReference type="SAM" id="Phobius"/>
    </source>
</evidence>
<dbReference type="EMBL" id="MN739469">
    <property type="protein sequence ID" value="QHT06507.1"/>
    <property type="molecule type" value="Genomic_DNA"/>
</dbReference>
<proteinExistence type="predicted"/>
<organism evidence="2">
    <name type="scientific">viral metagenome</name>
    <dbReference type="NCBI Taxonomy" id="1070528"/>
    <lineage>
        <taxon>unclassified sequences</taxon>
        <taxon>metagenomes</taxon>
        <taxon>organismal metagenomes</taxon>
    </lineage>
</organism>
<feature type="transmembrane region" description="Helical" evidence="1">
    <location>
        <begin position="16"/>
        <end position="37"/>
    </location>
</feature>
<protein>
    <submittedName>
        <fullName evidence="2">Uncharacterized protein</fullName>
    </submittedName>
</protein>
<evidence type="ECO:0000313" key="2">
    <source>
        <dbReference type="EMBL" id="QHT06507.1"/>
    </source>
</evidence>
<reference evidence="2" key="1">
    <citation type="journal article" date="2020" name="Nature">
        <title>Giant virus diversity and host interactions through global metagenomics.</title>
        <authorList>
            <person name="Schulz F."/>
            <person name="Roux S."/>
            <person name="Paez-Espino D."/>
            <person name="Jungbluth S."/>
            <person name="Walsh D.A."/>
            <person name="Denef V.J."/>
            <person name="McMahon K.D."/>
            <person name="Konstantinidis K.T."/>
            <person name="Eloe-Fadrosh E.A."/>
            <person name="Kyrpides N.C."/>
            <person name="Woyke T."/>
        </authorList>
    </citation>
    <scope>NUCLEOTIDE SEQUENCE</scope>
    <source>
        <strain evidence="2">GVMAG-M-3300021425-30</strain>
    </source>
</reference>
<keyword evidence="1" id="KW-1133">Transmembrane helix</keyword>
<dbReference type="AlphaFoldDB" id="A0A6C0CQL2"/>
<feature type="transmembrane region" description="Helical" evidence="1">
    <location>
        <begin position="49"/>
        <end position="73"/>
    </location>
</feature>
<keyword evidence="1" id="KW-0812">Transmembrane</keyword>
<name>A0A6C0CQL2_9ZZZZ</name>
<sequence>MTTLSEKVTSVLKHPVTGIVSGLYLTGVGLTAIKYLNKNKDKEEGAVNKVIAVGCITGLVGTATLFLGGRVAYKALKSD</sequence>
<accession>A0A6C0CQL2</accession>
<keyword evidence="1" id="KW-0472">Membrane</keyword>